<keyword evidence="4" id="KW-1185">Reference proteome</keyword>
<reference evidence="3 4" key="1">
    <citation type="submission" date="2022-07" db="EMBL/GenBank/DDBJ databases">
        <title>Genome sequence of Terrisporobacter mayombei DSM6539.</title>
        <authorList>
            <person name="Boeer T."/>
            <person name="Bengelsdorf F.R."/>
            <person name="Daniel R."/>
            <person name="Poehlein A."/>
        </authorList>
    </citation>
    <scope>NUCLEOTIDE SEQUENCE [LARGE SCALE GENOMIC DNA]</scope>
    <source>
        <strain evidence="3 4">DSM 6539</strain>
    </source>
</reference>
<keyword evidence="3" id="KW-0328">Glycosyltransferase</keyword>
<dbReference type="SUPFAM" id="SSF53756">
    <property type="entry name" value="UDP-Glycosyltransferase/glycogen phosphorylase"/>
    <property type="match status" value="1"/>
</dbReference>
<protein>
    <submittedName>
        <fullName evidence="3">N-acetylgalactosamine-N, N'-diacetylbacillosaminyl-diphospho-undecaprenol 4-alpha-N-acetylgalactosaminyltransferase</fullName>
        <ecNumber evidence="3">2.4.1.291</ecNumber>
    </submittedName>
</protein>
<dbReference type="RefSeq" id="WP_228106034.1">
    <property type="nucleotide sequence ID" value="NZ_JAHZMP010000005.1"/>
</dbReference>
<dbReference type="InterPro" id="IPR001296">
    <property type="entry name" value="Glyco_trans_1"/>
</dbReference>
<dbReference type="Proteomes" id="UP001235030">
    <property type="component" value="Chromosome"/>
</dbReference>
<name>A0ABY9Q5X8_9FIRM</name>
<feature type="domain" description="Glycosyl transferase family 1" evidence="1">
    <location>
        <begin position="215"/>
        <end position="372"/>
    </location>
</feature>
<dbReference type="InterPro" id="IPR028098">
    <property type="entry name" value="Glyco_trans_4-like_N"/>
</dbReference>
<feature type="domain" description="Glycosyltransferase subfamily 4-like N-terminal" evidence="2">
    <location>
        <begin position="19"/>
        <end position="203"/>
    </location>
</feature>
<dbReference type="CDD" id="cd03811">
    <property type="entry name" value="GT4_GT28_WabH-like"/>
    <property type="match status" value="1"/>
</dbReference>
<evidence type="ECO:0000313" key="3">
    <source>
        <dbReference type="EMBL" id="WMT83407.1"/>
    </source>
</evidence>
<accession>A0ABY9Q5X8</accession>
<proteinExistence type="predicted"/>
<dbReference type="EMBL" id="CP101637">
    <property type="protein sequence ID" value="WMT83407.1"/>
    <property type="molecule type" value="Genomic_DNA"/>
</dbReference>
<dbReference type="Gene3D" id="3.40.50.2000">
    <property type="entry name" value="Glycogen Phosphorylase B"/>
    <property type="match status" value="2"/>
</dbReference>
<dbReference type="Pfam" id="PF00534">
    <property type="entry name" value="Glycos_transf_1"/>
    <property type="match status" value="1"/>
</dbReference>
<dbReference type="PANTHER" id="PTHR12526">
    <property type="entry name" value="GLYCOSYLTRANSFERASE"/>
    <property type="match status" value="1"/>
</dbReference>
<dbReference type="GO" id="GO:0016757">
    <property type="term" value="F:glycosyltransferase activity"/>
    <property type="evidence" value="ECO:0007669"/>
    <property type="project" value="UniProtKB-KW"/>
</dbReference>
<evidence type="ECO:0000259" key="2">
    <source>
        <dbReference type="Pfam" id="PF13439"/>
    </source>
</evidence>
<dbReference type="EC" id="2.4.1.291" evidence="3"/>
<sequence length="396" mass="45625">MGGIYIKKRLLFVNGHLNVGGVERSLVDLLKYIDYHKYEVDLILFEDLGDYIDEIPEDVNLIFYNLTKTYGSFFKCIFNNFKNREGKYVLIRSIFYLERVFGAKVKKLLKPLFKSLGKYDCAIAYRMGICTDFVAYVVSAKNKITWWHHGSYDYNEKQTKEIENVYKNFNHIVSVSEGCKKMILDNVNVPENKIVVIPNIIDFNNICNKSLEKIDDNLYEKDDINIVSIGRLSSEKGMINCVFACKKLIDLGYKVKWFLIGDGLEYEKIKHEILASNLEDKVYLLGSKKNPYSYLKNADIYVHPSYIESMSITVLEAMCLDKPLVVAKSIGPSEFIKNKENGILVNSDVEGLVDGVRCLLDNNKLYNKLSNKDLNVLKNYTYKSVVLNIEEIINKI</sequence>
<dbReference type="PANTHER" id="PTHR12526:SF630">
    <property type="entry name" value="GLYCOSYLTRANSFERASE"/>
    <property type="match status" value="1"/>
</dbReference>
<organism evidence="3 4">
    <name type="scientific">Terrisporobacter mayombei</name>
    <dbReference type="NCBI Taxonomy" id="1541"/>
    <lineage>
        <taxon>Bacteria</taxon>
        <taxon>Bacillati</taxon>
        <taxon>Bacillota</taxon>
        <taxon>Clostridia</taxon>
        <taxon>Peptostreptococcales</taxon>
        <taxon>Peptostreptococcaceae</taxon>
        <taxon>Terrisporobacter</taxon>
    </lineage>
</organism>
<evidence type="ECO:0000259" key="1">
    <source>
        <dbReference type="Pfam" id="PF00534"/>
    </source>
</evidence>
<evidence type="ECO:0000313" key="4">
    <source>
        <dbReference type="Proteomes" id="UP001235030"/>
    </source>
</evidence>
<keyword evidence="3" id="KW-0808">Transferase</keyword>
<dbReference type="Pfam" id="PF13439">
    <property type="entry name" value="Glyco_transf_4"/>
    <property type="match status" value="1"/>
</dbReference>
<gene>
    <name evidence="3" type="primary">pglJ</name>
    <name evidence="3" type="ORF">TEMA_39230</name>
</gene>